<reference evidence="1 2" key="1">
    <citation type="submission" date="2021-03" db="EMBL/GenBank/DDBJ databases">
        <title>Whole genome sequence of Agrobacterium sp. strain Rnr.</title>
        <authorList>
            <person name="Mafakheri H."/>
            <person name="Taghavi S.M."/>
            <person name="Nemanja K."/>
            <person name="Osdaghi E."/>
        </authorList>
    </citation>
    <scope>NUCLEOTIDE SEQUENCE [LARGE SCALE GENOMIC DNA]</scope>
    <source>
        <strain evidence="1 2">Rnr</strain>
    </source>
</reference>
<evidence type="ECO:0000313" key="2">
    <source>
        <dbReference type="Proteomes" id="UP000664699"/>
    </source>
</evidence>
<protein>
    <submittedName>
        <fullName evidence="1">Uncharacterized protein</fullName>
    </submittedName>
</protein>
<accession>A0ABS3EJL2</accession>
<dbReference type="EMBL" id="JAFLNA010000008">
    <property type="protein sequence ID" value="MBO0132175.1"/>
    <property type="molecule type" value="Genomic_DNA"/>
</dbReference>
<dbReference type="Proteomes" id="UP000664699">
    <property type="component" value="Unassembled WGS sequence"/>
</dbReference>
<comment type="caution">
    <text evidence="1">The sequence shown here is derived from an EMBL/GenBank/DDBJ whole genome shotgun (WGS) entry which is preliminary data.</text>
</comment>
<organism evidence="1 2">
    <name type="scientific">Agrobacterium burrii</name>
    <dbReference type="NCBI Taxonomy" id="2815339"/>
    <lineage>
        <taxon>Bacteria</taxon>
        <taxon>Pseudomonadati</taxon>
        <taxon>Pseudomonadota</taxon>
        <taxon>Alphaproteobacteria</taxon>
        <taxon>Hyphomicrobiales</taxon>
        <taxon>Rhizobiaceae</taxon>
        <taxon>Rhizobium/Agrobacterium group</taxon>
        <taxon>Agrobacterium</taxon>
        <taxon>Agrobacterium tumefaciens complex</taxon>
    </lineage>
</organism>
<keyword evidence="2" id="KW-1185">Reference proteome</keyword>
<dbReference type="RefSeq" id="WP_207134634.1">
    <property type="nucleotide sequence ID" value="NZ_JAFLNA010000008.1"/>
</dbReference>
<sequence length="153" mass="16803">MRILFIIAATAAVAIGVIATIKVPNVEDSKRVLANYRADPQTTLKRLEVAIFECVPDSAKSATGIRFTTTIIAPFYVKAVELRSDGTTEDSFRAQIQKWIITNHPQLLTSLPDKDFLELISYLTKIGEDETENCILSSATSSVRSVESVANNL</sequence>
<name>A0ABS3EJL2_9HYPH</name>
<proteinExistence type="predicted"/>
<evidence type="ECO:0000313" key="1">
    <source>
        <dbReference type="EMBL" id="MBO0132175.1"/>
    </source>
</evidence>
<gene>
    <name evidence="1" type="ORF">JZX89_15680</name>
</gene>